<dbReference type="Proteomes" id="UP001497680">
    <property type="component" value="Unassembled WGS sequence"/>
</dbReference>
<proteinExistence type="predicted"/>
<evidence type="ECO:0000313" key="2">
    <source>
        <dbReference type="Proteomes" id="UP001497680"/>
    </source>
</evidence>
<comment type="caution">
    <text evidence="1">The sequence shown here is derived from an EMBL/GenBank/DDBJ whole genome shotgun (WGS) entry which is preliminary data.</text>
</comment>
<gene>
    <name evidence="1" type="ORF">F4821DRAFT_265044</name>
</gene>
<evidence type="ECO:0000313" key="1">
    <source>
        <dbReference type="EMBL" id="KAI6081300.1"/>
    </source>
</evidence>
<protein>
    <submittedName>
        <fullName evidence="1">Uncharacterized protein</fullName>
    </submittedName>
</protein>
<dbReference type="EMBL" id="MU394400">
    <property type="protein sequence ID" value="KAI6081300.1"/>
    <property type="molecule type" value="Genomic_DNA"/>
</dbReference>
<organism evidence="1 2">
    <name type="scientific">Hypoxylon rubiginosum</name>
    <dbReference type="NCBI Taxonomy" id="110542"/>
    <lineage>
        <taxon>Eukaryota</taxon>
        <taxon>Fungi</taxon>
        <taxon>Dikarya</taxon>
        <taxon>Ascomycota</taxon>
        <taxon>Pezizomycotina</taxon>
        <taxon>Sordariomycetes</taxon>
        <taxon>Xylariomycetidae</taxon>
        <taxon>Xylariales</taxon>
        <taxon>Hypoxylaceae</taxon>
        <taxon>Hypoxylon</taxon>
    </lineage>
</organism>
<name>A0ACC0CLN6_9PEZI</name>
<keyword evidence="2" id="KW-1185">Reference proteome</keyword>
<reference evidence="1 2" key="1">
    <citation type="journal article" date="2022" name="New Phytol.">
        <title>Ecological generalism drives hyperdiversity of secondary metabolite gene clusters in xylarialean endophytes.</title>
        <authorList>
            <person name="Franco M.E.E."/>
            <person name="Wisecaver J.H."/>
            <person name="Arnold A.E."/>
            <person name="Ju Y.M."/>
            <person name="Slot J.C."/>
            <person name="Ahrendt S."/>
            <person name="Moore L.P."/>
            <person name="Eastman K.E."/>
            <person name="Scott K."/>
            <person name="Konkel Z."/>
            <person name="Mondo S.J."/>
            <person name="Kuo A."/>
            <person name="Hayes R.D."/>
            <person name="Haridas S."/>
            <person name="Andreopoulos B."/>
            <person name="Riley R."/>
            <person name="LaButti K."/>
            <person name="Pangilinan J."/>
            <person name="Lipzen A."/>
            <person name="Amirebrahimi M."/>
            <person name="Yan J."/>
            <person name="Adam C."/>
            <person name="Keymanesh K."/>
            <person name="Ng V."/>
            <person name="Louie K."/>
            <person name="Northen T."/>
            <person name="Drula E."/>
            <person name="Henrissat B."/>
            <person name="Hsieh H.M."/>
            <person name="Youens-Clark K."/>
            <person name="Lutzoni F."/>
            <person name="Miadlikowska J."/>
            <person name="Eastwood D.C."/>
            <person name="Hamelin R.C."/>
            <person name="Grigoriev I.V."/>
            <person name="U'Ren J.M."/>
        </authorList>
    </citation>
    <scope>NUCLEOTIDE SEQUENCE [LARGE SCALE GENOMIC DNA]</scope>
    <source>
        <strain evidence="1 2">ER1909</strain>
    </source>
</reference>
<accession>A0ACC0CLN6</accession>
<sequence>MSNNNLSNRIFLEPVGRKNLSFMERMKLLKDDSGDDSGVSRRVEATSQHDVQQPTFESVCSEMGLTRSNRLRRKRGRDSPHPDARAKKPKFNSDPNYEPPMGKARAPWAMTGDYIKRGAPIRSRNIPDSRTRDHSVSLHSSLRPDGHVSSEMPSRESWLPGDDSQATMSPAPAPAVQTVRSSRPTVVHQGNVHPAPSAANIVNENLEAAERAFAGFFSPAFQRPAPPPSRPDILPRAAFVPPPPPNESLPPPPPPPPPTRPAPPPPRKRRAPKPPRVRRPPPPPPPTRPPPPPPPIDPEADRGRRSGAPSPESPQASCDGRDAPPPLPPRLRRSSRISRAPPTTTVNPFSREVAAELTREAVARASTWRQE</sequence>